<keyword evidence="2" id="KW-1185">Reference proteome</keyword>
<dbReference type="AlphaFoldDB" id="A0AAQ4E200"/>
<sequence>MSCETKNEARKTKITGNIIKGTTYYGSPAARALHGFYTSCLKEVWQQDLRLNDITSTILHIAGSKGAMSRTDLLRFALNVTMRYKLGFFFEVNYFMETVVIFERMQLRIGSKQRPCRDICYRVALSRVNAHLRTNYTSDEMAAFELQLTEVDVWVDLNEVTAEELSGAFGGLEVAQIEAVFKEFFTNKISLKTAHAVSKERLLSDIRFLWDVSKQPLSLCYMLTAVTLHTMNTLQVDSVLHSPTPRSWQICNLHASRSVELWRGAHVAALTSPAKNRRLRAIFETTRRALLHHQPLRRAMAAGNDTELFEGFVKNVSLLLPADLVLKGVRVPDMPAHGFVGNYF</sequence>
<dbReference type="EMBL" id="JARKHS020023520">
    <property type="protein sequence ID" value="KAK8768740.1"/>
    <property type="molecule type" value="Genomic_DNA"/>
</dbReference>
<comment type="caution">
    <text evidence="1">The sequence shown here is derived from an EMBL/GenBank/DDBJ whole genome shotgun (WGS) entry which is preliminary data.</text>
</comment>
<accession>A0AAQ4E200</accession>
<proteinExistence type="predicted"/>
<protein>
    <submittedName>
        <fullName evidence="1">Uncharacterized protein</fullName>
    </submittedName>
</protein>
<name>A0AAQ4E200_AMBAM</name>
<evidence type="ECO:0000313" key="2">
    <source>
        <dbReference type="Proteomes" id="UP001321473"/>
    </source>
</evidence>
<evidence type="ECO:0000313" key="1">
    <source>
        <dbReference type="EMBL" id="KAK8768740.1"/>
    </source>
</evidence>
<reference evidence="1 2" key="1">
    <citation type="journal article" date="2023" name="Arcadia Sci">
        <title>De novo assembly of a long-read Amblyomma americanum tick genome.</title>
        <authorList>
            <person name="Chou S."/>
            <person name="Poskanzer K.E."/>
            <person name="Rollins M."/>
            <person name="Thuy-Boun P.S."/>
        </authorList>
    </citation>
    <scope>NUCLEOTIDE SEQUENCE [LARGE SCALE GENOMIC DNA]</scope>
    <source>
        <strain evidence="1">F_SG_1</strain>
        <tissue evidence="1">Salivary glands</tissue>
    </source>
</reference>
<organism evidence="1 2">
    <name type="scientific">Amblyomma americanum</name>
    <name type="common">Lone star tick</name>
    <dbReference type="NCBI Taxonomy" id="6943"/>
    <lineage>
        <taxon>Eukaryota</taxon>
        <taxon>Metazoa</taxon>
        <taxon>Ecdysozoa</taxon>
        <taxon>Arthropoda</taxon>
        <taxon>Chelicerata</taxon>
        <taxon>Arachnida</taxon>
        <taxon>Acari</taxon>
        <taxon>Parasitiformes</taxon>
        <taxon>Ixodida</taxon>
        <taxon>Ixodoidea</taxon>
        <taxon>Ixodidae</taxon>
        <taxon>Amblyomminae</taxon>
        <taxon>Amblyomma</taxon>
    </lineage>
</organism>
<gene>
    <name evidence="1" type="ORF">V5799_014795</name>
</gene>
<dbReference type="Proteomes" id="UP001321473">
    <property type="component" value="Unassembled WGS sequence"/>
</dbReference>